<reference evidence="1 2" key="1">
    <citation type="journal article" date="2019" name="Sci. Data">
        <title>Hybrid genome assembly and annotation of Danionella translucida.</title>
        <authorList>
            <person name="Kadobianskyi M."/>
            <person name="Schulze L."/>
            <person name="Schuelke M."/>
            <person name="Judkewitz B."/>
        </authorList>
    </citation>
    <scope>NUCLEOTIDE SEQUENCE [LARGE SCALE GENOMIC DNA]</scope>
    <source>
        <strain evidence="1 2">Bolton</strain>
    </source>
</reference>
<gene>
    <name evidence="1" type="ORF">DNTS_027824</name>
</gene>
<protein>
    <submittedName>
        <fullName evidence="1">Uncharacterized protein</fullName>
    </submittedName>
</protein>
<accession>A0A553RNS5</accession>
<organism evidence="1 2">
    <name type="scientific">Danionella cerebrum</name>
    <dbReference type="NCBI Taxonomy" id="2873325"/>
    <lineage>
        <taxon>Eukaryota</taxon>
        <taxon>Metazoa</taxon>
        <taxon>Chordata</taxon>
        <taxon>Craniata</taxon>
        <taxon>Vertebrata</taxon>
        <taxon>Euteleostomi</taxon>
        <taxon>Actinopterygii</taxon>
        <taxon>Neopterygii</taxon>
        <taxon>Teleostei</taxon>
        <taxon>Ostariophysi</taxon>
        <taxon>Cypriniformes</taxon>
        <taxon>Danionidae</taxon>
        <taxon>Danioninae</taxon>
        <taxon>Danionella</taxon>
    </lineage>
</organism>
<dbReference type="Proteomes" id="UP000316079">
    <property type="component" value="Unassembled WGS sequence"/>
</dbReference>
<comment type="caution">
    <text evidence="1">The sequence shown here is derived from an EMBL/GenBank/DDBJ whole genome shotgun (WGS) entry which is preliminary data.</text>
</comment>
<dbReference type="EMBL" id="SRMA01003443">
    <property type="protein sequence ID" value="TRZ03833.1"/>
    <property type="molecule type" value="Genomic_DNA"/>
</dbReference>
<evidence type="ECO:0000313" key="1">
    <source>
        <dbReference type="EMBL" id="TRZ03833.1"/>
    </source>
</evidence>
<keyword evidence="2" id="KW-1185">Reference proteome</keyword>
<feature type="non-terminal residue" evidence="1">
    <location>
        <position position="70"/>
    </location>
</feature>
<evidence type="ECO:0000313" key="2">
    <source>
        <dbReference type="Proteomes" id="UP000316079"/>
    </source>
</evidence>
<proteinExistence type="predicted"/>
<sequence length="70" mass="7494">MYLEKDVRSWGRIRSECVDTAVGSSAAMVGRRTIKDTVKLSVNRAVNTANVSVLTNVNASLDTLGKPAAK</sequence>
<dbReference type="AlphaFoldDB" id="A0A553RNS5"/>
<name>A0A553RNS5_9TELE</name>